<sequence>MAVGNLSPSVTKSKIIDSVWAVSCREVILMSRVPRVSLGGDLTDLEWSGRMWEPATVLHPFLTATLSSSLPSSLPPSLSHAPPCVMLAEWCLSAISPTPLFLGVCGDECENGGIS</sequence>
<organism evidence="1 2">
    <name type="scientific">Portunus trituberculatus</name>
    <name type="common">Swimming crab</name>
    <name type="synonym">Neptunus trituberculatus</name>
    <dbReference type="NCBI Taxonomy" id="210409"/>
    <lineage>
        <taxon>Eukaryota</taxon>
        <taxon>Metazoa</taxon>
        <taxon>Ecdysozoa</taxon>
        <taxon>Arthropoda</taxon>
        <taxon>Crustacea</taxon>
        <taxon>Multicrustacea</taxon>
        <taxon>Malacostraca</taxon>
        <taxon>Eumalacostraca</taxon>
        <taxon>Eucarida</taxon>
        <taxon>Decapoda</taxon>
        <taxon>Pleocyemata</taxon>
        <taxon>Brachyura</taxon>
        <taxon>Eubrachyura</taxon>
        <taxon>Portunoidea</taxon>
        <taxon>Portunidae</taxon>
        <taxon>Portuninae</taxon>
        <taxon>Portunus</taxon>
    </lineage>
</organism>
<accession>A0A5B7CUN0</accession>
<evidence type="ECO:0000313" key="1">
    <source>
        <dbReference type="EMBL" id="MPC12848.1"/>
    </source>
</evidence>
<keyword evidence="2" id="KW-1185">Reference proteome</keyword>
<dbReference type="EMBL" id="VSRR010000241">
    <property type="protein sequence ID" value="MPC12848.1"/>
    <property type="molecule type" value="Genomic_DNA"/>
</dbReference>
<dbReference type="Proteomes" id="UP000324222">
    <property type="component" value="Unassembled WGS sequence"/>
</dbReference>
<name>A0A5B7CUN0_PORTR</name>
<dbReference type="AlphaFoldDB" id="A0A5B7CUN0"/>
<reference evidence="1 2" key="1">
    <citation type="submission" date="2019-05" db="EMBL/GenBank/DDBJ databases">
        <title>Another draft genome of Portunus trituberculatus and its Hox gene families provides insights of decapod evolution.</title>
        <authorList>
            <person name="Jeong J.-H."/>
            <person name="Song I."/>
            <person name="Kim S."/>
            <person name="Choi T."/>
            <person name="Kim D."/>
            <person name="Ryu S."/>
            <person name="Kim W."/>
        </authorList>
    </citation>
    <scope>NUCLEOTIDE SEQUENCE [LARGE SCALE GENOMIC DNA]</scope>
    <source>
        <tissue evidence="1">Muscle</tissue>
    </source>
</reference>
<gene>
    <name evidence="1" type="ORF">E2C01_005562</name>
</gene>
<proteinExistence type="predicted"/>
<comment type="caution">
    <text evidence="1">The sequence shown here is derived from an EMBL/GenBank/DDBJ whole genome shotgun (WGS) entry which is preliminary data.</text>
</comment>
<evidence type="ECO:0000313" key="2">
    <source>
        <dbReference type="Proteomes" id="UP000324222"/>
    </source>
</evidence>
<protein>
    <submittedName>
        <fullName evidence="1">Uncharacterized protein</fullName>
    </submittedName>
</protein>